<dbReference type="PANTHER" id="PTHR24346:SF51">
    <property type="entry name" value="PAS DOMAIN-CONTAINING SERINE_THREONINE-PROTEIN KINASE"/>
    <property type="match status" value="1"/>
</dbReference>
<dbReference type="GO" id="GO:0005524">
    <property type="term" value="F:ATP binding"/>
    <property type="evidence" value="ECO:0007669"/>
    <property type="project" value="UniProtKB-UniRule"/>
</dbReference>
<evidence type="ECO:0000256" key="2">
    <source>
        <dbReference type="ARBA" id="ARBA00022840"/>
    </source>
</evidence>
<organism evidence="6 7">
    <name type="scientific">Apophysomyces ossiformis</name>
    <dbReference type="NCBI Taxonomy" id="679940"/>
    <lineage>
        <taxon>Eukaryota</taxon>
        <taxon>Fungi</taxon>
        <taxon>Fungi incertae sedis</taxon>
        <taxon>Mucoromycota</taxon>
        <taxon>Mucoromycotina</taxon>
        <taxon>Mucoromycetes</taxon>
        <taxon>Mucorales</taxon>
        <taxon>Mucorineae</taxon>
        <taxon>Mucoraceae</taxon>
        <taxon>Apophysomyces</taxon>
    </lineage>
</organism>
<feature type="domain" description="PAS" evidence="5">
    <location>
        <begin position="47"/>
        <end position="94"/>
    </location>
</feature>
<dbReference type="GO" id="GO:0005634">
    <property type="term" value="C:nucleus"/>
    <property type="evidence" value="ECO:0007669"/>
    <property type="project" value="TreeGrafter"/>
</dbReference>
<evidence type="ECO:0000259" key="5">
    <source>
        <dbReference type="PROSITE" id="PS50112"/>
    </source>
</evidence>
<dbReference type="EMBL" id="JABAYA010000129">
    <property type="protein sequence ID" value="KAF7724128.1"/>
    <property type="molecule type" value="Genomic_DNA"/>
</dbReference>
<keyword evidence="7" id="KW-1185">Reference proteome</keyword>
<dbReference type="AlphaFoldDB" id="A0A8H7BI19"/>
<dbReference type="Gene3D" id="3.30.200.20">
    <property type="entry name" value="Phosphorylase Kinase, domain 1"/>
    <property type="match status" value="1"/>
</dbReference>
<keyword evidence="2 3" id="KW-0067">ATP-binding</keyword>
<dbReference type="InterPro" id="IPR000014">
    <property type="entry name" value="PAS"/>
</dbReference>
<dbReference type="InterPro" id="IPR011009">
    <property type="entry name" value="Kinase-like_dom_sf"/>
</dbReference>
<evidence type="ECO:0000256" key="3">
    <source>
        <dbReference type="PROSITE-ProRule" id="PRU10141"/>
    </source>
</evidence>
<dbReference type="SUPFAM" id="SSF56112">
    <property type="entry name" value="Protein kinase-like (PK-like)"/>
    <property type="match status" value="1"/>
</dbReference>
<dbReference type="InterPro" id="IPR008271">
    <property type="entry name" value="Ser/Thr_kinase_AS"/>
</dbReference>
<dbReference type="OrthoDB" id="10252171at2759"/>
<dbReference type="GO" id="GO:0004674">
    <property type="term" value="F:protein serine/threonine kinase activity"/>
    <property type="evidence" value="ECO:0007669"/>
    <property type="project" value="TreeGrafter"/>
</dbReference>
<evidence type="ECO:0000313" key="6">
    <source>
        <dbReference type="EMBL" id="KAF7724128.1"/>
    </source>
</evidence>
<keyword evidence="1 3" id="KW-0547">Nucleotide-binding</keyword>
<dbReference type="PROSITE" id="PS00107">
    <property type="entry name" value="PROTEIN_KINASE_ATP"/>
    <property type="match status" value="1"/>
</dbReference>
<name>A0A8H7BI19_9FUNG</name>
<dbReference type="GO" id="GO:0035556">
    <property type="term" value="P:intracellular signal transduction"/>
    <property type="evidence" value="ECO:0007669"/>
    <property type="project" value="TreeGrafter"/>
</dbReference>
<sequence>MSVPIIKNNGDKSAASLWLKEKANDSGEKVYIWIFEEIYESSLSAYVDPKGTVFKVFGMMKEIYGYEEDEIVGKPIGSLIPAFGTFDPESIEQFNFYGSRSKSGAFFPIMINFQRHFSITRTSITYYDVKITSLPAIAGMVTVHNDGMIQSISPVPSKYLFGFEPNELVEKMNIERIIPQFPVLVEKLKQQGYGLTTPIINNGTCRRALSEIDPRQPSSTERRLSSNSNSTAAPSIFVVHRDGSKFEVQLQLRWIESEEEELIGIWVTYDRIHALSSRQKRKASLPKLKEEIQKLPSVNELPPAKSVKPLVTPVESKIKKAARWASFGLSTYTVPDVSIKTEATTSYHETPIMKHHPLDDYVIVNTLGTGAYGTVKLAYRKDDITKKNMVIKYIMKSRIVVDSWIRDRTLGTIPLEIHILRNLQLHPHKNCCKLVTYSEDDEFYYVVMEAQDEVMDLFDYIELNECMTEEEIKAIFRQVAEGLQHLHQLHIVHRDIKDENVLLDASGTAYLIDFGSAAYFRESRTFDTFGGTLDYCAPEILKGTAYEGPPQDIWSLGILLYTLIYRETPFYSVDEILDGNLRIPSVPIPGAMNILQRMLDRQVSRRPSIDQVLSDSWLQI</sequence>
<comment type="caution">
    <text evidence="6">The sequence shown here is derived from an EMBL/GenBank/DDBJ whole genome shotgun (WGS) entry which is preliminary data.</text>
</comment>
<dbReference type="GO" id="GO:0005829">
    <property type="term" value="C:cytosol"/>
    <property type="evidence" value="ECO:0007669"/>
    <property type="project" value="TreeGrafter"/>
</dbReference>
<dbReference type="FunFam" id="1.10.510.10:FF:000320">
    <property type="entry name" value="Serine/threonine protein kinase"/>
    <property type="match status" value="1"/>
</dbReference>
<dbReference type="Proteomes" id="UP000605846">
    <property type="component" value="Unassembled WGS sequence"/>
</dbReference>
<dbReference type="Pfam" id="PF00069">
    <property type="entry name" value="Pkinase"/>
    <property type="match status" value="1"/>
</dbReference>
<feature type="domain" description="Protein kinase" evidence="4">
    <location>
        <begin position="361"/>
        <end position="618"/>
    </location>
</feature>
<dbReference type="InterPro" id="IPR017441">
    <property type="entry name" value="Protein_kinase_ATP_BS"/>
</dbReference>
<dbReference type="PROSITE" id="PS00108">
    <property type="entry name" value="PROTEIN_KINASE_ST"/>
    <property type="match status" value="1"/>
</dbReference>
<feature type="binding site" evidence="3">
    <location>
        <position position="396"/>
    </location>
    <ligand>
        <name>ATP</name>
        <dbReference type="ChEBI" id="CHEBI:30616"/>
    </ligand>
</feature>
<dbReference type="Pfam" id="PF13426">
    <property type="entry name" value="PAS_9"/>
    <property type="match status" value="1"/>
</dbReference>
<evidence type="ECO:0000313" key="7">
    <source>
        <dbReference type="Proteomes" id="UP000605846"/>
    </source>
</evidence>
<evidence type="ECO:0000256" key="1">
    <source>
        <dbReference type="ARBA" id="ARBA00022741"/>
    </source>
</evidence>
<proteinExistence type="predicted"/>
<dbReference type="GO" id="GO:0045719">
    <property type="term" value="P:negative regulation of glycogen biosynthetic process"/>
    <property type="evidence" value="ECO:0007669"/>
    <property type="project" value="TreeGrafter"/>
</dbReference>
<dbReference type="PANTHER" id="PTHR24346">
    <property type="entry name" value="MAP/MICROTUBULE AFFINITY-REGULATING KINASE"/>
    <property type="match status" value="1"/>
</dbReference>
<dbReference type="PROSITE" id="PS50112">
    <property type="entry name" value="PAS"/>
    <property type="match status" value="1"/>
</dbReference>
<dbReference type="SMART" id="SM00220">
    <property type="entry name" value="S_TKc"/>
    <property type="match status" value="1"/>
</dbReference>
<dbReference type="Gene3D" id="1.10.510.10">
    <property type="entry name" value="Transferase(Phosphotransferase) domain 1"/>
    <property type="match status" value="1"/>
</dbReference>
<dbReference type="InterPro" id="IPR000719">
    <property type="entry name" value="Prot_kinase_dom"/>
</dbReference>
<accession>A0A8H7BI19</accession>
<reference evidence="6" key="1">
    <citation type="submission" date="2020-01" db="EMBL/GenBank/DDBJ databases">
        <title>Genome Sequencing of Three Apophysomyces-Like Fungal Strains Confirms a Novel Fungal Genus in the Mucoromycota with divergent Burkholderia-like Endosymbiotic Bacteria.</title>
        <authorList>
            <person name="Stajich J.E."/>
            <person name="Macias A.M."/>
            <person name="Carter-House D."/>
            <person name="Lovett B."/>
            <person name="Kasson L.R."/>
            <person name="Berry K."/>
            <person name="Grigoriev I."/>
            <person name="Chang Y."/>
            <person name="Spatafora J."/>
            <person name="Kasson M.T."/>
        </authorList>
    </citation>
    <scope>NUCLEOTIDE SEQUENCE</scope>
    <source>
        <strain evidence="6">NRRL A-21654</strain>
    </source>
</reference>
<dbReference type="PROSITE" id="PS50011">
    <property type="entry name" value="PROTEIN_KINASE_DOM"/>
    <property type="match status" value="1"/>
</dbReference>
<protein>
    <submittedName>
        <fullName evidence="6">Uncharacterized protein</fullName>
    </submittedName>
</protein>
<gene>
    <name evidence="6" type="ORF">EC973_001312</name>
</gene>
<evidence type="ECO:0000259" key="4">
    <source>
        <dbReference type="PROSITE" id="PS50011"/>
    </source>
</evidence>